<dbReference type="Pfam" id="PF00795">
    <property type="entry name" value="CN_hydrolase"/>
    <property type="match status" value="1"/>
</dbReference>
<name>A0A1I1F4L3_9GAMM</name>
<feature type="transmembrane region" description="Helical" evidence="9">
    <location>
        <begin position="86"/>
        <end position="110"/>
    </location>
</feature>
<reference evidence="11 12" key="1">
    <citation type="submission" date="2016-10" db="EMBL/GenBank/DDBJ databases">
        <authorList>
            <person name="de Groot N.N."/>
        </authorList>
    </citation>
    <scope>NUCLEOTIDE SEQUENCE [LARGE SCALE GENOMIC DNA]</scope>
    <source>
        <strain evidence="11 12">DSM 6059</strain>
    </source>
</reference>
<gene>
    <name evidence="9" type="primary">lnt</name>
    <name evidence="11" type="ORF">SAMN02745724_00532</name>
</gene>
<dbReference type="NCBIfam" id="TIGR00546">
    <property type="entry name" value="lnt"/>
    <property type="match status" value="1"/>
</dbReference>
<comment type="function">
    <text evidence="9">Catalyzes the phospholipid dependent N-acylation of the N-terminal cysteine of apolipoprotein, the last step in lipoprotein maturation.</text>
</comment>
<feature type="transmembrane region" description="Helical" evidence="9">
    <location>
        <begin position="501"/>
        <end position="518"/>
    </location>
</feature>
<accession>A0A1I1F4L3</accession>
<sequence length="523" mass="59033">MIKINKKPLIKSTLSLLAGVLMTFSYAPFNFWPLAFLCIAIIMNNAMPSKSITPKEATKHGFIFGLGWFGAGISWVHVAIADFGGLPLIVSLILMLILCAYLAIYPALAFGLSAKLYHKTVTIENNVSAKYYLWIMLFLPIFMLMETLRATMLTGFPWLSLGYALTDSPFNILSPLIGEFGLTVILILLSFSVLILIKRKLWQPFALTALLLVSLALSTPYLSDSHYIKKEVKVLLVQGNIQQNLKWDPDQAWPTMQKYLDLTRKNWDVDLVLWPEAAIPEIETYANSFLTQLDSAASFNNAALITGIVDYQRDTKTVYNNLIVVGKKNTDSTQGHYQYLHNNRYTKHKLLPIGEFVPFEDFLRPLAPLFNLAMSSFTPGEAIQKNLIANGLHVLPANCFEIVFSDYLRNNHEKSTDVLLTVSNDAWFGDSHGPHQHMQIARMRSQELGLPLLRVTNNGITAVYDPLSHEQISSKQFETNVLKTQFKKISGTTFYSKNGDTPLWVLLIITFFSILIILRKKNK</sequence>
<feature type="domain" description="CN hydrolase" evidence="10">
    <location>
        <begin position="237"/>
        <end position="488"/>
    </location>
</feature>
<organism evidence="11 12">
    <name type="scientific">Pseudoalteromonas denitrificans DSM 6059</name>
    <dbReference type="NCBI Taxonomy" id="1123010"/>
    <lineage>
        <taxon>Bacteria</taxon>
        <taxon>Pseudomonadati</taxon>
        <taxon>Pseudomonadota</taxon>
        <taxon>Gammaproteobacteria</taxon>
        <taxon>Alteromonadales</taxon>
        <taxon>Pseudoalteromonadaceae</taxon>
        <taxon>Pseudoalteromonas</taxon>
    </lineage>
</organism>
<dbReference type="GO" id="GO:0042158">
    <property type="term" value="P:lipoprotein biosynthetic process"/>
    <property type="evidence" value="ECO:0007669"/>
    <property type="project" value="UniProtKB-UniRule"/>
</dbReference>
<dbReference type="STRING" id="1123010.SAMN02745724_00532"/>
<comment type="similarity">
    <text evidence="2 9">Belongs to the CN hydrolase family. Apolipoprotein N-acyltransferase subfamily.</text>
</comment>
<dbReference type="GO" id="GO:0016410">
    <property type="term" value="F:N-acyltransferase activity"/>
    <property type="evidence" value="ECO:0007669"/>
    <property type="project" value="UniProtKB-UniRule"/>
</dbReference>
<dbReference type="PANTHER" id="PTHR38686">
    <property type="entry name" value="APOLIPOPROTEIN N-ACYLTRANSFERASE"/>
    <property type="match status" value="1"/>
</dbReference>
<keyword evidence="7 9" id="KW-0472">Membrane</keyword>
<dbReference type="CDD" id="cd07571">
    <property type="entry name" value="ALP_N-acyl_transferase"/>
    <property type="match status" value="1"/>
</dbReference>
<protein>
    <recommendedName>
        <fullName evidence="9">Apolipoprotein N-acyltransferase</fullName>
        <shortName evidence="9">ALP N-acyltransferase</shortName>
        <ecNumber evidence="9">2.3.1.269</ecNumber>
    </recommendedName>
</protein>
<evidence type="ECO:0000256" key="5">
    <source>
        <dbReference type="ARBA" id="ARBA00022692"/>
    </source>
</evidence>
<dbReference type="EMBL" id="FOLO01000002">
    <property type="protein sequence ID" value="SFB92688.1"/>
    <property type="molecule type" value="Genomic_DNA"/>
</dbReference>
<dbReference type="InterPro" id="IPR003010">
    <property type="entry name" value="C-N_Hydrolase"/>
</dbReference>
<dbReference type="PANTHER" id="PTHR38686:SF1">
    <property type="entry name" value="APOLIPOPROTEIN N-ACYLTRANSFERASE"/>
    <property type="match status" value="1"/>
</dbReference>
<feature type="transmembrane region" description="Helical" evidence="9">
    <location>
        <begin position="172"/>
        <end position="197"/>
    </location>
</feature>
<evidence type="ECO:0000256" key="6">
    <source>
        <dbReference type="ARBA" id="ARBA00022989"/>
    </source>
</evidence>
<keyword evidence="8 9" id="KW-0012">Acyltransferase</keyword>
<keyword evidence="12" id="KW-1185">Reference proteome</keyword>
<evidence type="ECO:0000256" key="2">
    <source>
        <dbReference type="ARBA" id="ARBA00010065"/>
    </source>
</evidence>
<keyword evidence="3 9" id="KW-1003">Cell membrane</keyword>
<evidence type="ECO:0000256" key="4">
    <source>
        <dbReference type="ARBA" id="ARBA00022679"/>
    </source>
</evidence>
<dbReference type="InterPro" id="IPR004563">
    <property type="entry name" value="Apolipo_AcylTrfase"/>
</dbReference>
<keyword evidence="4 9" id="KW-0808">Transferase</keyword>
<feature type="transmembrane region" description="Helical" evidence="9">
    <location>
        <begin position="61"/>
        <end position="80"/>
    </location>
</feature>
<proteinExistence type="inferred from homology"/>
<dbReference type="Pfam" id="PF20154">
    <property type="entry name" value="LNT_N"/>
    <property type="match status" value="1"/>
</dbReference>
<evidence type="ECO:0000256" key="1">
    <source>
        <dbReference type="ARBA" id="ARBA00004651"/>
    </source>
</evidence>
<comment type="subcellular location">
    <subcellularLocation>
        <location evidence="1 9">Cell membrane</location>
        <topology evidence="1 9">Multi-pass membrane protein</topology>
    </subcellularLocation>
</comment>
<dbReference type="UniPathway" id="UPA00666"/>
<dbReference type="GO" id="GO:0005886">
    <property type="term" value="C:plasma membrane"/>
    <property type="evidence" value="ECO:0007669"/>
    <property type="project" value="UniProtKB-SubCell"/>
</dbReference>
<dbReference type="HAMAP" id="MF_01148">
    <property type="entry name" value="Lnt"/>
    <property type="match status" value="1"/>
</dbReference>
<evidence type="ECO:0000259" key="10">
    <source>
        <dbReference type="PROSITE" id="PS50263"/>
    </source>
</evidence>
<dbReference type="AlphaFoldDB" id="A0A1I1F4L3"/>
<evidence type="ECO:0000256" key="9">
    <source>
        <dbReference type="HAMAP-Rule" id="MF_01148"/>
    </source>
</evidence>
<keyword evidence="5 9" id="KW-0812">Transmembrane</keyword>
<keyword evidence="11" id="KW-0449">Lipoprotein</keyword>
<dbReference type="InterPro" id="IPR036526">
    <property type="entry name" value="C-N_Hydrolase_sf"/>
</dbReference>
<evidence type="ECO:0000313" key="12">
    <source>
        <dbReference type="Proteomes" id="UP000198862"/>
    </source>
</evidence>
<evidence type="ECO:0000313" key="11">
    <source>
        <dbReference type="EMBL" id="SFB92688.1"/>
    </source>
</evidence>
<dbReference type="EC" id="2.3.1.269" evidence="9"/>
<evidence type="ECO:0000256" key="3">
    <source>
        <dbReference type="ARBA" id="ARBA00022475"/>
    </source>
</evidence>
<evidence type="ECO:0000256" key="7">
    <source>
        <dbReference type="ARBA" id="ARBA00023136"/>
    </source>
</evidence>
<feature type="transmembrane region" description="Helical" evidence="9">
    <location>
        <begin position="204"/>
        <end position="223"/>
    </location>
</feature>
<keyword evidence="6 9" id="KW-1133">Transmembrane helix</keyword>
<dbReference type="SUPFAM" id="SSF56317">
    <property type="entry name" value="Carbon-nitrogen hydrolase"/>
    <property type="match status" value="1"/>
</dbReference>
<comment type="catalytic activity">
    <reaction evidence="9">
        <text>N-terminal S-1,2-diacyl-sn-glyceryl-L-cysteinyl-[lipoprotein] + a glycerophospholipid = N-acyl-S-1,2-diacyl-sn-glyceryl-L-cysteinyl-[lipoprotein] + a 2-acyl-sn-glycero-3-phospholipid + H(+)</text>
        <dbReference type="Rhea" id="RHEA:48228"/>
        <dbReference type="Rhea" id="RHEA-COMP:14681"/>
        <dbReference type="Rhea" id="RHEA-COMP:14684"/>
        <dbReference type="ChEBI" id="CHEBI:15378"/>
        <dbReference type="ChEBI" id="CHEBI:136912"/>
        <dbReference type="ChEBI" id="CHEBI:140656"/>
        <dbReference type="ChEBI" id="CHEBI:140657"/>
        <dbReference type="ChEBI" id="CHEBI:140660"/>
        <dbReference type="EC" id="2.3.1.269"/>
    </reaction>
</comment>
<dbReference type="Gene3D" id="3.60.110.10">
    <property type="entry name" value="Carbon-nitrogen hydrolase"/>
    <property type="match status" value="1"/>
</dbReference>
<evidence type="ECO:0000256" key="8">
    <source>
        <dbReference type="ARBA" id="ARBA00023315"/>
    </source>
</evidence>
<feature type="transmembrane region" description="Helical" evidence="9">
    <location>
        <begin position="131"/>
        <end position="152"/>
    </location>
</feature>
<dbReference type="InterPro" id="IPR045378">
    <property type="entry name" value="LNT_N"/>
</dbReference>
<dbReference type="PROSITE" id="PS50263">
    <property type="entry name" value="CN_HYDROLASE"/>
    <property type="match status" value="1"/>
</dbReference>
<dbReference type="Proteomes" id="UP000198862">
    <property type="component" value="Unassembled WGS sequence"/>
</dbReference>
<comment type="pathway">
    <text evidence="9">Protein modification; lipoprotein biosynthesis (N-acyl transfer).</text>
</comment>